<sequence length="216" mass="23381">MHSKECLFLGYSPSHKGYKCLDPTGRIFVSKDVIFNEHRFPYTSLFPDSSSKSVSKPSPTPFSGPPSGHPIPLTSVGPHSYFQSPTNSPGSSCRQPSFSSINPDLGLPVSPSQSASTSQHFVHPDTSSADSSAVSPQVDIQSSSVGISNSTTSSPFTEHSSLAPYVHPLNTHPMVTRAKDVDQWADVLTKPLSTNRFLFLKSKLRVVDKLKLDQPP</sequence>
<evidence type="ECO:0000313" key="4">
    <source>
        <dbReference type="Proteomes" id="UP001157006"/>
    </source>
</evidence>
<keyword evidence="4" id="KW-1185">Reference proteome</keyword>
<reference evidence="3 4" key="1">
    <citation type="submission" date="2023-01" db="EMBL/GenBank/DDBJ databases">
        <authorList>
            <person name="Kreplak J."/>
        </authorList>
    </citation>
    <scope>NUCLEOTIDE SEQUENCE [LARGE SCALE GENOMIC DNA]</scope>
</reference>
<dbReference type="AlphaFoldDB" id="A0AAV0Z134"/>
<evidence type="ECO:0000259" key="2">
    <source>
        <dbReference type="Pfam" id="PF25597"/>
    </source>
</evidence>
<organism evidence="3 4">
    <name type="scientific">Vicia faba</name>
    <name type="common">Broad bean</name>
    <name type="synonym">Faba vulgaris</name>
    <dbReference type="NCBI Taxonomy" id="3906"/>
    <lineage>
        <taxon>Eukaryota</taxon>
        <taxon>Viridiplantae</taxon>
        <taxon>Streptophyta</taxon>
        <taxon>Embryophyta</taxon>
        <taxon>Tracheophyta</taxon>
        <taxon>Spermatophyta</taxon>
        <taxon>Magnoliopsida</taxon>
        <taxon>eudicotyledons</taxon>
        <taxon>Gunneridae</taxon>
        <taxon>Pentapetalae</taxon>
        <taxon>rosids</taxon>
        <taxon>fabids</taxon>
        <taxon>Fabales</taxon>
        <taxon>Fabaceae</taxon>
        <taxon>Papilionoideae</taxon>
        <taxon>50 kb inversion clade</taxon>
        <taxon>NPAAA clade</taxon>
        <taxon>Hologalegina</taxon>
        <taxon>IRL clade</taxon>
        <taxon>Fabeae</taxon>
        <taxon>Vicia</taxon>
    </lineage>
</organism>
<dbReference type="Pfam" id="PF25597">
    <property type="entry name" value="SH3_retrovirus"/>
    <property type="match status" value="1"/>
</dbReference>
<feature type="region of interest" description="Disordered" evidence="1">
    <location>
        <begin position="46"/>
        <end position="152"/>
    </location>
</feature>
<evidence type="ECO:0000256" key="1">
    <source>
        <dbReference type="SAM" id="MobiDB-lite"/>
    </source>
</evidence>
<dbReference type="EMBL" id="OX451736">
    <property type="protein sequence ID" value="CAI8591169.1"/>
    <property type="molecule type" value="Genomic_DNA"/>
</dbReference>
<feature type="compositionally biased region" description="Low complexity" evidence="1">
    <location>
        <begin position="142"/>
        <end position="152"/>
    </location>
</feature>
<feature type="compositionally biased region" description="Pro residues" evidence="1">
    <location>
        <begin position="58"/>
        <end position="69"/>
    </location>
</feature>
<dbReference type="InterPro" id="IPR057670">
    <property type="entry name" value="SH3_retrovirus"/>
</dbReference>
<accession>A0AAV0Z134</accession>
<feature type="compositionally biased region" description="Polar residues" evidence="1">
    <location>
        <begin position="81"/>
        <end position="102"/>
    </location>
</feature>
<proteinExistence type="predicted"/>
<gene>
    <name evidence="3" type="ORF">VFH_I475120</name>
</gene>
<feature type="compositionally biased region" description="Low complexity" evidence="1">
    <location>
        <begin position="46"/>
        <end position="57"/>
    </location>
</feature>
<feature type="compositionally biased region" description="Polar residues" evidence="1">
    <location>
        <begin position="110"/>
        <end position="141"/>
    </location>
</feature>
<feature type="domain" description="Retroviral polymerase SH3-like" evidence="2">
    <location>
        <begin position="2"/>
        <end position="44"/>
    </location>
</feature>
<protein>
    <recommendedName>
        <fullName evidence="2">Retroviral polymerase SH3-like domain-containing protein</fullName>
    </recommendedName>
</protein>
<dbReference type="Proteomes" id="UP001157006">
    <property type="component" value="Chromosome 1L"/>
</dbReference>
<name>A0AAV0Z134_VICFA</name>
<evidence type="ECO:0000313" key="3">
    <source>
        <dbReference type="EMBL" id="CAI8591169.1"/>
    </source>
</evidence>